<dbReference type="PANTHER" id="PTHR30027:SF3">
    <property type="entry name" value="16S RRNA (URACIL(1498)-N(3))-METHYLTRANSFERASE"/>
    <property type="match status" value="1"/>
</dbReference>
<evidence type="ECO:0000313" key="14">
    <source>
        <dbReference type="EMBL" id="KAK1741851.1"/>
    </source>
</evidence>
<dbReference type="NCBIfam" id="TIGR00046">
    <property type="entry name" value="RsmE family RNA methyltransferase"/>
    <property type="match status" value="1"/>
</dbReference>
<keyword evidence="6 14" id="KW-0489">Methyltransferase</keyword>
<comment type="caution">
    <text evidence="14">The sequence shown here is derived from an EMBL/GenBank/DDBJ whole genome shotgun (WGS) entry which is preliminary data.</text>
</comment>
<feature type="domain" description="Ribosomal RNA small subunit methyltransferase E methyltransferase" evidence="13">
    <location>
        <begin position="176"/>
        <end position="356"/>
    </location>
</feature>
<dbReference type="PANTHER" id="PTHR30027">
    <property type="entry name" value="RIBOSOMAL RNA SMALL SUBUNIT METHYLTRANSFERASE E"/>
    <property type="match status" value="1"/>
</dbReference>
<accession>A0AAD9DBX2</accession>
<comment type="catalytic activity">
    <reaction evidence="10">
        <text>uridine(1498) in 16S rRNA + S-adenosyl-L-methionine = N(3)-methyluridine(1498) in 16S rRNA + S-adenosyl-L-homocysteine + H(+)</text>
        <dbReference type="Rhea" id="RHEA:42920"/>
        <dbReference type="Rhea" id="RHEA-COMP:10283"/>
        <dbReference type="Rhea" id="RHEA-COMP:10284"/>
        <dbReference type="ChEBI" id="CHEBI:15378"/>
        <dbReference type="ChEBI" id="CHEBI:57856"/>
        <dbReference type="ChEBI" id="CHEBI:59789"/>
        <dbReference type="ChEBI" id="CHEBI:65315"/>
        <dbReference type="ChEBI" id="CHEBI:74502"/>
        <dbReference type="EC" id="2.1.1.193"/>
    </reaction>
</comment>
<organism evidence="14 15">
    <name type="scientific">Skeletonema marinoi</name>
    <dbReference type="NCBI Taxonomy" id="267567"/>
    <lineage>
        <taxon>Eukaryota</taxon>
        <taxon>Sar</taxon>
        <taxon>Stramenopiles</taxon>
        <taxon>Ochrophyta</taxon>
        <taxon>Bacillariophyta</taxon>
        <taxon>Coscinodiscophyceae</taxon>
        <taxon>Thalassiosirophycidae</taxon>
        <taxon>Thalassiosirales</taxon>
        <taxon>Skeletonemataceae</taxon>
        <taxon>Skeletonema</taxon>
        <taxon>Skeletonema marinoi-dohrnii complex</taxon>
    </lineage>
</organism>
<dbReference type="EC" id="2.1.1.193" evidence="3"/>
<feature type="region of interest" description="Disordered" evidence="11">
    <location>
        <begin position="133"/>
        <end position="156"/>
    </location>
</feature>
<evidence type="ECO:0000256" key="1">
    <source>
        <dbReference type="ARBA" id="ARBA00004496"/>
    </source>
</evidence>
<comment type="subcellular location">
    <subcellularLocation>
        <location evidence="1">Cytoplasm</location>
    </subcellularLocation>
</comment>
<dbReference type="InterPro" id="IPR029028">
    <property type="entry name" value="Alpha/beta_knot_MTases"/>
</dbReference>
<dbReference type="EMBL" id="JATAAI010000012">
    <property type="protein sequence ID" value="KAK1741851.1"/>
    <property type="molecule type" value="Genomic_DNA"/>
</dbReference>
<reference evidence="14" key="1">
    <citation type="submission" date="2023-06" db="EMBL/GenBank/DDBJ databases">
        <title>Survivors Of The Sea: Transcriptome response of Skeletonema marinoi to long-term dormancy.</title>
        <authorList>
            <person name="Pinder M.I.M."/>
            <person name="Kourtchenko O."/>
            <person name="Robertson E.K."/>
            <person name="Larsson T."/>
            <person name="Maumus F."/>
            <person name="Osuna-Cruz C.M."/>
            <person name="Vancaester E."/>
            <person name="Stenow R."/>
            <person name="Vandepoele K."/>
            <person name="Ploug H."/>
            <person name="Bruchert V."/>
            <person name="Godhe A."/>
            <person name="Topel M."/>
        </authorList>
    </citation>
    <scope>NUCLEOTIDE SEQUENCE</scope>
    <source>
        <strain evidence="14">R05AC</strain>
    </source>
</reference>
<evidence type="ECO:0000256" key="12">
    <source>
        <dbReference type="SAM" id="SignalP"/>
    </source>
</evidence>
<evidence type="ECO:0000259" key="13">
    <source>
        <dbReference type="Pfam" id="PF04452"/>
    </source>
</evidence>
<dbReference type="AlphaFoldDB" id="A0AAD9DBX2"/>
<keyword evidence="8" id="KW-0949">S-adenosyl-L-methionine</keyword>
<evidence type="ECO:0000256" key="8">
    <source>
        <dbReference type="ARBA" id="ARBA00022691"/>
    </source>
</evidence>
<evidence type="ECO:0000256" key="5">
    <source>
        <dbReference type="ARBA" id="ARBA00022552"/>
    </source>
</evidence>
<dbReference type="InterPro" id="IPR029026">
    <property type="entry name" value="tRNA_m1G_MTases_N"/>
</dbReference>
<gene>
    <name evidence="14" type="ORF">QTG54_007424</name>
</gene>
<keyword evidence="7 14" id="KW-0808">Transferase</keyword>
<dbReference type="GO" id="GO:0005737">
    <property type="term" value="C:cytoplasm"/>
    <property type="evidence" value="ECO:0007669"/>
    <property type="project" value="UniProtKB-SubCell"/>
</dbReference>
<dbReference type="InterPro" id="IPR006700">
    <property type="entry name" value="RsmE"/>
</dbReference>
<evidence type="ECO:0000256" key="3">
    <source>
        <dbReference type="ARBA" id="ARBA00012328"/>
    </source>
</evidence>
<protein>
    <recommendedName>
        <fullName evidence="3">16S rRNA (uracil(1498)-N(3))-methyltransferase</fullName>
        <ecNumber evidence="3">2.1.1.193</ecNumber>
    </recommendedName>
</protein>
<evidence type="ECO:0000256" key="6">
    <source>
        <dbReference type="ARBA" id="ARBA00022603"/>
    </source>
</evidence>
<keyword evidence="12" id="KW-0732">Signal</keyword>
<feature type="signal peptide" evidence="12">
    <location>
        <begin position="1"/>
        <end position="21"/>
    </location>
</feature>
<dbReference type="GO" id="GO:0070475">
    <property type="term" value="P:rRNA base methylation"/>
    <property type="evidence" value="ECO:0007669"/>
    <property type="project" value="TreeGrafter"/>
</dbReference>
<feature type="chain" id="PRO_5042072771" description="16S rRNA (uracil(1498)-N(3))-methyltransferase" evidence="12">
    <location>
        <begin position="22"/>
        <end position="364"/>
    </location>
</feature>
<keyword evidence="15" id="KW-1185">Reference proteome</keyword>
<evidence type="ECO:0000256" key="2">
    <source>
        <dbReference type="ARBA" id="ARBA00005528"/>
    </source>
</evidence>
<evidence type="ECO:0000256" key="7">
    <source>
        <dbReference type="ARBA" id="ARBA00022679"/>
    </source>
</evidence>
<name>A0AAD9DBX2_9STRA</name>
<dbReference type="InterPro" id="IPR046886">
    <property type="entry name" value="RsmE_MTase_dom"/>
</dbReference>
<evidence type="ECO:0000256" key="10">
    <source>
        <dbReference type="ARBA" id="ARBA00047944"/>
    </source>
</evidence>
<dbReference type="Proteomes" id="UP001224775">
    <property type="component" value="Unassembled WGS sequence"/>
</dbReference>
<feature type="compositionally biased region" description="Basic and acidic residues" evidence="11">
    <location>
        <begin position="134"/>
        <end position="143"/>
    </location>
</feature>
<dbReference type="SUPFAM" id="SSF75217">
    <property type="entry name" value="alpha/beta knot"/>
    <property type="match status" value="1"/>
</dbReference>
<evidence type="ECO:0000313" key="15">
    <source>
        <dbReference type="Proteomes" id="UP001224775"/>
    </source>
</evidence>
<sequence>MMSTTLRCIITMLLQASITVATRIQPLSFCHIRQLGRFHRASSLHLNRILFDTSEIDKSDTSVSGRQESGVDEAPMATVTLPKDDYRTIHIAKILGLHNGDSLRAGTVINPSDEEDEFAGLLTDDATITWLPEGKIKKAEPTKNGDPPGSLCISIPQPPKTYLSTQSSDEGMDDTPKVSLLLALPRPLQLSRILPMVSQLGVDQLILTNAMKVPKDYFGSHIFRKPEVLRGLLVEGLAQSGDVRLPNVHVTKRLKVFVEDELDELFPLDEVVRVIAHPQRRDIDGREFGPAPLRMTDIEFPKSDKPRRLLVAVGPEGGWTEPYELDMFRDKGFQQITLGTRVLRSDVAVVSLLSLAHEVCSKSE</sequence>
<proteinExistence type="inferred from homology"/>
<dbReference type="GO" id="GO:0070042">
    <property type="term" value="F:rRNA (uridine-N3-)-methyltransferase activity"/>
    <property type="evidence" value="ECO:0007669"/>
    <property type="project" value="TreeGrafter"/>
</dbReference>
<evidence type="ECO:0000256" key="9">
    <source>
        <dbReference type="ARBA" id="ARBA00025699"/>
    </source>
</evidence>
<evidence type="ECO:0000256" key="11">
    <source>
        <dbReference type="SAM" id="MobiDB-lite"/>
    </source>
</evidence>
<comment type="similarity">
    <text evidence="2">Belongs to the RNA methyltransferase RsmE family.</text>
</comment>
<dbReference type="Pfam" id="PF04452">
    <property type="entry name" value="Methyltrans_RNA"/>
    <property type="match status" value="1"/>
</dbReference>
<keyword evidence="5" id="KW-0698">rRNA processing</keyword>
<evidence type="ECO:0000256" key="4">
    <source>
        <dbReference type="ARBA" id="ARBA00022490"/>
    </source>
</evidence>
<keyword evidence="4" id="KW-0963">Cytoplasm</keyword>
<dbReference type="CDD" id="cd18084">
    <property type="entry name" value="RsmE-like"/>
    <property type="match status" value="1"/>
</dbReference>
<comment type="function">
    <text evidence="9">Specifically methylates the N3 position of the uracil ring of uridine 1498 (m3U1498) in 16S rRNA. Acts on the fully assembled 30S ribosomal subunit.</text>
</comment>
<dbReference type="Gene3D" id="3.40.1280.10">
    <property type="match status" value="1"/>
</dbReference>